<reference evidence="5" key="1">
    <citation type="submission" date="2016-10" db="EMBL/GenBank/DDBJ databases">
        <authorList>
            <person name="Varghese N."/>
            <person name="Submissions S."/>
        </authorList>
    </citation>
    <scope>NUCLEOTIDE SEQUENCE [LARGE SCALE GENOMIC DNA]</scope>
    <source>
        <strain evidence="5">DSM 43161</strain>
    </source>
</reference>
<feature type="DNA-binding region" description="H-T-H motif" evidence="2">
    <location>
        <begin position="39"/>
        <end position="58"/>
    </location>
</feature>
<feature type="domain" description="HTH tetR-type" evidence="3">
    <location>
        <begin position="16"/>
        <end position="76"/>
    </location>
</feature>
<evidence type="ECO:0000256" key="1">
    <source>
        <dbReference type="ARBA" id="ARBA00023125"/>
    </source>
</evidence>
<dbReference type="PRINTS" id="PR00455">
    <property type="entry name" value="HTHTETR"/>
</dbReference>
<evidence type="ECO:0000313" key="5">
    <source>
        <dbReference type="Proteomes" id="UP000183642"/>
    </source>
</evidence>
<dbReference type="SUPFAM" id="SSF46689">
    <property type="entry name" value="Homeodomain-like"/>
    <property type="match status" value="1"/>
</dbReference>
<dbReference type="GO" id="GO:0000976">
    <property type="term" value="F:transcription cis-regulatory region binding"/>
    <property type="evidence" value="ECO:0007669"/>
    <property type="project" value="TreeGrafter"/>
</dbReference>
<dbReference type="Pfam" id="PF17920">
    <property type="entry name" value="TetR_C_16"/>
    <property type="match status" value="1"/>
</dbReference>
<dbReference type="SUPFAM" id="SSF48498">
    <property type="entry name" value="Tetracyclin repressor-like, C-terminal domain"/>
    <property type="match status" value="1"/>
</dbReference>
<keyword evidence="5" id="KW-1185">Reference proteome</keyword>
<gene>
    <name evidence="4" type="ORF">SAMN05660359_03584</name>
</gene>
<dbReference type="InterPro" id="IPR050109">
    <property type="entry name" value="HTH-type_TetR-like_transc_reg"/>
</dbReference>
<dbReference type="PROSITE" id="PS50977">
    <property type="entry name" value="HTH_TETR_2"/>
    <property type="match status" value="1"/>
</dbReference>
<dbReference type="PANTHER" id="PTHR30055:SF235">
    <property type="entry name" value="TRANSCRIPTIONAL REGULATORY PROTEIN"/>
    <property type="match status" value="1"/>
</dbReference>
<dbReference type="OrthoDB" id="3210235at2"/>
<dbReference type="PANTHER" id="PTHR30055">
    <property type="entry name" value="HTH-TYPE TRANSCRIPTIONAL REGULATOR RUTR"/>
    <property type="match status" value="1"/>
</dbReference>
<dbReference type="EMBL" id="FOWE01000009">
    <property type="protein sequence ID" value="SFO46046.1"/>
    <property type="molecule type" value="Genomic_DNA"/>
</dbReference>
<evidence type="ECO:0000256" key="2">
    <source>
        <dbReference type="PROSITE-ProRule" id="PRU00335"/>
    </source>
</evidence>
<dbReference type="AlphaFoldDB" id="A0A1I5HDH5"/>
<accession>A0A1I5HDH5</accession>
<evidence type="ECO:0000259" key="3">
    <source>
        <dbReference type="PROSITE" id="PS50977"/>
    </source>
</evidence>
<dbReference type="Proteomes" id="UP000183642">
    <property type="component" value="Unassembled WGS sequence"/>
</dbReference>
<dbReference type="InterPro" id="IPR001647">
    <property type="entry name" value="HTH_TetR"/>
</dbReference>
<dbReference type="GO" id="GO:0003700">
    <property type="term" value="F:DNA-binding transcription factor activity"/>
    <property type="evidence" value="ECO:0007669"/>
    <property type="project" value="TreeGrafter"/>
</dbReference>
<name>A0A1I5HDH5_9ACTN</name>
<organism evidence="4 5">
    <name type="scientific">Geodermatophilus obscurus</name>
    <dbReference type="NCBI Taxonomy" id="1861"/>
    <lineage>
        <taxon>Bacteria</taxon>
        <taxon>Bacillati</taxon>
        <taxon>Actinomycetota</taxon>
        <taxon>Actinomycetes</taxon>
        <taxon>Geodermatophilales</taxon>
        <taxon>Geodermatophilaceae</taxon>
        <taxon>Geodermatophilus</taxon>
    </lineage>
</organism>
<dbReference type="RefSeq" id="WP_075014893.1">
    <property type="nucleotide sequence ID" value="NZ_FOWE01000009.1"/>
</dbReference>
<keyword evidence="1 2" id="KW-0238">DNA-binding</keyword>
<dbReference type="InterPro" id="IPR041678">
    <property type="entry name" value="TetR_C_16"/>
</dbReference>
<evidence type="ECO:0000313" key="4">
    <source>
        <dbReference type="EMBL" id="SFO46046.1"/>
    </source>
</evidence>
<proteinExistence type="predicted"/>
<protein>
    <submittedName>
        <fullName evidence="4">Transcriptional regulator, TetR family</fullName>
    </submittedName>
</protein>
<dbReference type="Pfam" id="PF00440">
    <property type="entry name" value="TetR_N"/>
    <property type="match status" value="1"/>
</dbReference>
<dbReference type="InterPro" id="IPR009057">
    <property type="entry name" value="Homeodomain-like_sf"/>
</dbReference>
<dbReference type="Gene3D" id="1.10.10.60">
    <property type="entry name" value="Homeodomain-like"/>
    <property type="match status" value="1"/>
</dbReference>
<sequence>MSTDGPAPVSRDERRRRTEAAILEAARALFAETGFERATIRAVATAAGVDPALVMQYFGSKEKLFTEATRWAHDQVSVLDVPREQVPAAALADLFETFEGAGGRDGAVALMRSCLTHPEANRTLRDDVMCSVASGVADRIGGEDADLRAGLLAACVMGLGLSRYLLRIPAVSEASRADIERLLEPALRALLGPPDRPAG</sequence>
<dbReference type="Gene3D" id="1.10.357.10">
    <property type="entry name" value="Tetracycline Repressor, domain 2"/>
    <property type="match status" value="1"/>
</dbReference>
<dbReference type="InterPro" id="IPR036271">
    <property type="entry name" value="Tet_transcr_reg_TetR-rel_C_sf"/>
</dbReference>